<protein>
    <submittedName>
        <fullName evidence="2">Uncharacterized protein</fullName>
    </submittedName>
</protein>
<evidence type="ECO:0000313" key="2">
    <source>
        <dbReference type="EMBL" id="KAK4116716.1"/>
    </source>
</evidence>
<keyword evidence="3" id="KW-1185">Reference proteome</keyword>
<evidence type="ECO:0000313" key="3">
    <source>
        <dbReference type="Proteomes" id="UP001302812"/>
    </source>
</evidence>
<accession>A0AAN6TMD6</accession>
<organism evidence="2 3">
    <name type="scientific">Canariomyces notabilis</name>
    <dbReference type="NCBI Taxonomy" id="2074819"/>
    <lineage>
        <taxon>Eukaryota</taxon>
        <taxon>Fungi</taxon>
        <taxon>Dikarya</taxon>
        <taxon>Ascomycota</taxon>
        <taxon>Pezizomycotina</taxon>
        <taxon>Sordariomycetes</taxon>
        <taxon>Sordariomycetidae</taxon>
        <taxon>Sordariales</taxon>
        <taxon>Chaetomiaceae</taxon>
        <taxon>Canariomyces</taxon>
    </lineage>
</organism>
<comment type="caution">
    <text evidence="2">The sequence shown here is derived from an EMBL/GenBank/DDBJ whole genome shotgun (WGS) entry which is preliminary data.</text>
</comment>
<name>A0AAN6TMD6_9PEZI</name>
<dbReference type="RefSeq" id="XP_064674286.1">
    <property type="nucleotide sequence ID" value="XM_064817371.1"/>
</dbReference>
<gene>
    <name evidence="2" type="ORF">N656DRAFT_794991</name>
</gene>
<feature type="region of interest" description="Disordered" evidence="1">
    <location>
        <begin position="92"/>
        <end position="112"/>
    </location>
</feature>
<dbReference type="GeneID" id="89941496"/>
<proteinExistence type="predicted"/>
<reference evidence="2" key="2">
    <citation type="submission" date="2023-05" db="EMBL/GenBank/DDBJ databases">
        <authorList>
            <consortium name="Lawrence Berkeley National Laboratory"/>
            <person name="Steindorff A."/>
            <person name="Hensen N."/>
            <person name="Bonometti L."/>
            <person name="Westerberg I."/>
            <person name="Brannstrom I.O."/>
            <person name="Guillou S."/>
            <person name="Cros-Aarteil S."/>
            <person name="Calhoun S."/>
            <person name="Haridas S."/>
            <person name="Kuo A."/>
            <person name="Mondo S."/>
            <person name="Pangilinan J."/>
            <person name="Riley R."/>
            <person name="Labutti K."/>
            <person name="Andreopoulos B."/>
            <person name="Lipzen A."/>
            <person name="Chen C."/>
            <person name="Yanf M."/>
            <person name="Daum C."/>
            <person name="Ng V."/>
            <person name="Clum A."/>
            <person name="Ohm R."/>
            <person name="Martin F."/>
            <person name="Silar P."/>
            <person name="Natvig D."/>
            <person name="Lalanne C."/>
            <person name="Gautier V."/>
            <person name="Ament-Velasquez S.L."/>
            <person name="Kruys A."/>
            <person name="Hutchinson M.I."/>
            <person name="Powell A.J."/>
            <person name="Barry K."/>
            <person name="Miller A.N."/>
            <person name="Grigoriev I.V."/>
            <person name="Debuchy R."/>
            <person name="Gladieux P."/>
            <person name="Thoren M.H."/>
            <person name="Johannesson H."/>
        </authorList>
    </citation>
    <scope>NUCLEOTIDE SEQUENCE</scope>
    <source>
        <strain evidence="2">CBS 508.74</strain>
    </source>
</reference>
<reference evidence="2" key="1">
    <citation type="journal article" date="2023" name="Mol. Phylogenet. Evol.">
        <title>Genome-scale phylogeny and comparative genomics of the fungal order Sordariales.</title>
        <authorList>
            <person name="Hensen N."/>
            <person name="Bonometti L."/>
            <person name="Westerberg I."/>
            <person name="Brannstrom I.O."/>
            <person name="Guillou S."/>
            <person name="Cros-Aarteil S."/>
            <person name="Calhoun S."/>
            <person name="Haridas S."/>
            <person name="Kuo A."/>
            <person name="Mondo S."/>
            <person name="Pangilinan J."/>
            <person name="Riley R."/>
            <person name="LaButti K."/>
            <person name="Andreopoulos B."/>
            <person name="Lipzen A."/>
            <person name="Chen C."/>
            <person name="Yan M."/>
            <person name="Daum C."/>
            <person name="Ng V."/>
            <person name="Clum A."/>
            <person name="Steindorff A."/>
            <person name="Ohm R.A."/>
            <person name="Martin F."/>
            <person name="Silar P."/>
            <person name="Natvig D.O."/>
            <person name="Lalanne C."/>
            <person name="Gautier V."/>
            <person name="Ament-Velasquez S.L."/>
            <person name="Kruys A."/>
            <person name="Hutchinson M.I."/>
            <person name="Powell A.J."/>
            <person name="Barry K."/>
            <person name="Miller A.N."/>
            <person name="Grigoriev I.V."/>
            <person name="Debuchy R."/>
            <person name="Gladieux P."/>
            <person name="Hiltunen Thoren M."/>
            <person name="Johannesson H."/>
        </authorList>
    </citation>
    <scope>NUCLEOTIDE SEQUENCE</scope>
    <source>
        <strain evidence="2">CBS 508.74</strain>
    </source>
</reference>
<sequence>MTSCESSTVKLSVDDIFAFSDVELVQYMKQNRRSDGGFCLEVDGWENLPADQCNKLAEILKAGASGANDEVRSCPVDLDAVNARLLAISNEQDTQPQHFSGSPGYERSPTPRIDWDERAKTAEIVAYNELIDAGGRAPYPISLMEKVFKDPEEYRETLLPWQEYPEYSIRDWDKYVFQLQLGRWRVFRMWQKDNRDIDDEEEEFAAFIARERAESRSNDKFTRRQTTESRYLERLRYEFRRAKDVKNVDDQDERFLAFVAEKKRQNIKLGVKWPGMTDNEYQQVLRVEFDNQRRNLRLSVGIPLYWLREDHGRGDFSEYVREAKRRLEKHGFNRTFQLDEDPTRQDELTTWIEYLNYEYSWYDRYERSVHRLQSKYDGTWKELADSGVLRPGETDKEVGEQLCLESKKARTGNSRFTKPERIQALATAHSSLIAAEDAFRTVKRRGDLIIKFTHETWDYWHAKRNLQRQGHLLRWILDQVPVIEAEANEYSARVEKRAFGHDQNDEVSDVGRPSKRIRGLSPAADDAATFVWAGTTGTQSI</sequence>
<evidence type="ECO:0000256" key="1">
    <source>
        <dbReference type="SAM" id="MobiDB-lite"/>
    </source>
</evidence>
<dbReference type="EMBL" id="MU853333">
    <property type="protein sequence ID" value="KAK4116716.1"/>
    <property type="molecule type" value="Genomic_DNA"/>
</dbReference>
<dbReference type="Proteomes" id="UP001302812">
    <property type="component" value="Unassembled WGS sequence"/>
</dbReference>
<dbReference type="AlphaFoldDB" id="A0AAN6TMD6"/>